<sequence length="142" mass="15274">MSSESQTIAGEAAPDSASVALIRSGEVLLIKRAYAPYRHLWTLPGGRAEAGETAEDCAIREVREELGLTVSHLRHVETQVLASASGGWRLAVFASTRFEGALAASDEIADHRWVPLAQAAAMRTTARLHQLLLRAFARVGAQ</sequence>
<dbReference type="InterPro" id="IPR020084">
    <property type="entry name" value="NUDIX_hydrolase_CS"/>
</dbReference>
<dbReference type="PANTHER" id="PTHR43046">
    <property type="entry name" value="GDP-MANNOSE MANNOSYL HYDROLASE"/>
    <property type="match status" value="1"/>
</dbReference>
<dbReference type="PANTHER" id="PTHR43046:SF14">
    <property type="entry name" value="MUTT_NUDIX FAMILY PROTEIN"/>
    <property type="match status" value="1"/>
</dbReference>
<evidence type="ECO:0000256" key="3">
    <source>
        <dbReference type="RuleBase" id="RU003476"/>
    </source>
</evidence>
<dbReference type="Pfam" id="PF00293">
    <property type="entry name" value="NUDIX"/>
    <property type="match status" value="1"/>
</dbReference>
<evidence type="ECO:0000313" key="6">
    <source>
        <dbReference type="Proteomes" id="UP001156691"/>
    </source>
</evidence>
<feature type="domain" description="Nudix hydrolase" evidence="4">
    <location>
        <begin position="12"/>
        <end position="137"/>
    </location>
</feature>
<dbReference type="RefSeq" id="WP_284340365.1">
    <property type="nucleotide sequence ID" value="NZ_BSNS01000011.1"/>
</dbReference>
<dbReference type="Proteomes" id="UP001156691">
    <property type="component" value="Unassembled WGS sequence"/>
</dbReference>
<comment type="cofactor">
    <cofactor evidence="1">
        <name>Mg(2+)</name>
        <dbReference type="ChEBI" id="CHEBI:18420"/>
    </cofactor>
</comment>
<dbReference type="Gene3D" id="3.90.79.10">
    <property type="entry name" value="Nucleoside Triphosphate Pyrophosphohydrolase"/>
    <property type="match status" value="1"/>
</dbReference>
<keyword evidence="2 3" id="KW-0378">Hydrolase</keyword>
<dbReference type="PRINTS" id="PR00502">
    <property type="entry name" value="NUDIXFAMILY"/>
</dbReference>
<accession>A0ABQ5W4C5</accession>
<protein>
    <submittedName>
        <fullName evidence="5">DNA mismatch repair protein MutT</fullName>
    </submittedName>
</protein>
<proteinExistence type="inferred from homology"/>
<evidence type="ECO:0000313" key="5">
    <source>
        <dbReference type="EMBL" id="GLQ54920.1"/>
    </source>
</evidence>
<dbReference type="InterPro" id="IPR015797">
    <property type="entry name" value="NUDIX_hydrolase-like_dom_sf"/>
</dbReference>
<dbReference type="PROSITE" id="PS00893">
    <property type="entry name" value="NUDIX_BOX"/>
    <property type="match status" value="1"/>
</dbReference>
<evidence type="ECO:0000256" key="2">
    <source>
        <dbReference type="ARBA" id="ARBA00022801"/>
    </source>
</evidence>
<comment type="similarity">
    <text evidence="3">Belongs to the Nudix hydrolase family.</text>
</comment>
<dbReference type="InterPro" id="IPR020476">
    <property type="entry name" value="Nudix_hydrolase"/>
</dbReference>
<comment type="caution">
    <text evidence="5">The sequence shown here is derived from an EMBL/GenBank/DDBJ whole genome shotgun (WGS) entry which is preliminary data.</text>
</comment>
<dbReference type="SUPFAM" id="SSF55811">
    <property type="entry name" value="Nudix"/>
    <property type="match status" value="1"/>
</dbReference>
<dbReference type="EMBL" id="BSNS01000011">
    <property type="protein sequence ID" value="GLQ54920.1"/>
    <property type="molecule type" value="Genomic_DNA"/>
</dbReference>
<organism evidence="5 6">
    <name type="scientific">Devosia nitrariae</name>
    <dbReference type="NCBI Taxonomy" id="2071872"/>
    <lineage>
        <taxon>Bacteria</taxon>
        <taxon>Pseudomonadati</taxon>
        <taxon>Pseudomonadota</taxon>
        <taxon>Alphaproteobacteria</taxon>
        <taxon>Hyphomicrobiales</taxon>
        <taxon>Devosiaceae</taxon>
        <taxon>Devosia</taxon>
    </lineage>
</organism>
<keyword evidence="6" id="KW-1185">Reference proteome</keyword>
<reference evidence="6" key="1">
    <citation type="journal article" date="2019" name="Int. J. Syst. Evol. Microbiol.">
        <title>The Global Catalogue of Microorganisms (GCM) 10K type strain sequencing project: providing services to taxonomists for standard genome sequencing and annotation.</title>
        <authorList>
            <consortium name="The Broad Institute Genomics Platform"/>
            <consortium name="The Broad Institute Genome Sequencing Center for Infectious Disease"/>
            <person name="Wu L."/>
            <person name="Ma J."/>
        </authorList>
    </citation>
    <scope>NUCLEOTIDE SEQUENCE [LARGE SCALE GENOMIC DNA]</scope>
    <source>
        <strain evidence="6">NBRC 112416</strain>
    </source>
</reference>
<evidence type="ECO:0000259" key="4">
    <source>
        <dbReference type="PROSITE" id="PS51462"/>
    </source>
</evidence>
<dbReference type="PROSITE" id="PS51462">
    <property type="entry name" value="NUDIX"/>
    <property type="match status" value="1"/>
</dbReference>
<evidence type="ECO:0000256" key="1">
    <source>
        <dbReference type="ARBA" id="ARBA00001946"/>
    </source>
</evidence>
<name>A0ABQ5W4C5_9HYPH</name>
<dbReference type="InterPro" id="IPR000086">
    <property type="entry name" value="NUDIX_hydrolase_dom"/>
</dbReference>
<gene>
    <name evidence="5" type="ORF">GCM10010862_21790</name>
</gene>